<sequence>MTMLYSTVSDFCTVFTTHDDIGTVASLIGAVPLTVDYRMPEAYNESTVTIMRWGDGILVTHPYYSDLCARQEAMRALSRDGHLAVCVTWGISIAPWSKTYARMDPWRSAGALFAYFAYAANGRLEVGFDPADFDKADPAARCGWNTGAVDAYLHDLDFSPLMVETQQPSERGSGQSRGAISRHEDACITMLERIAGAAFPEDHERPAGPHVGFTIARPLPVMSVAEVAHFMGPPLS</sequence>
<gene>
    <name evidence="1" type="ORF">ACFLIM_49655</name>
</gene>
<accession>A0ABW7AUZ5</accession>
<name>A0ABW7AUZ5_9ACTN</name>
<protein>
    <submittedName>
        <fullName evidence="1">Uncharacterized protein</fullName>
    </submittedName>
</protein>
<evidence type="ECO:0000313" key="1">
    <source>
        <dbReference type="EMBL" id="MFG1711245.1"/>
    </source>
</evidence>
<reference evidence="1 2" key="1">
    <citation type="submission" date="2024-10" db="EMBL/GenBank/DDBJ databases">
        <authorList>
            <person name="Topkara A.R."/>
            <person name="Saygin H."/>
        </authorList>
    </citation>
    <scope>NUCLEOTIDE SEQUENCE [LARGE SCALE GENOMIC DNA]</scope>
    <source>
        <strain evidence="1 2">M3C6</strain>
    </source>
</reference>
<dbReference type="Proteomes" id="UP001603978">
    <property type="component" value="Unassembled WGS sequence"/>
</dbReference>
<proteinExistence type="predicted"/>
<organism evidence="1 2">
    <name type="scientific">Nonomuraea marmarensis</name>
    <dbReference type="NCBI Taxonomy" id="3351344"/>
    <lineage>
        <taxon>Bacteria</taxon>
        <taxon>Bacillati</taxon>
        <taxon>Actinomycetota</taxon>
        <taxon>Actinomycetes</taxon>
        <taxon>Streptosporangiales</taxon>
        <taxon>Streptosporangiaceae</taxon>
        <taxon>Nonomuraea</taxon>
    </lineage>
</organism>
<dbReference type="RefSeq" id="WP_393177836.1">
    <property type="nucleotide sequence ID" value="NZ_JBICRM010000082.1"/>
</dbReference>
<keyword evidence="2" id="KW-1185">Reference proteome</keyword>
<evidence type="ECO:0000313" key="2">
    <source>
        <dbReference type="Proteomes" id="UP001603978"/>
    </source>
</evidence>
<dbReference type="EMBL" id="JBICRM010000082">
    <property type="protein sequence ID" value="MFG1711245.1"/>
    <property type="molecule type" value="Genomic_DNA"/>
</dbReference>
<comment type="caution">
    <text evidence="1">The sequence shown here is derived from an EMBL/GenBank/DDBJ whole genome shotgun (WGS) entry which is preliminary data.</text>
</comment>